<evidence type="ECO:0000259" key="1">
    <source>
        <dbReference type="PROSITE" id="PS51688"/>
    </source>
</evidence>
<name>A0ABR9EH35_9GAMM</name>
<dbReference type="Pfam" id="PF13884">
    <property type="entry name" value="Peptidase_S74"/>
    <property type="match status" value="1"/>
</dbReference>
<keyword evidence="3" id="KW-1185">Reference proteome</keyword>
<protein>
    <recommendedName>
        <fullName evidence="1">Peptidase S74 domain-containing protein</fullName>
    </recommendedName>
</protein>
<sequence length="692" mass="75966">MPSSSCLSEKTKGTNMKHSELNTELRDYFSRGDIPTQEQFYQLIDAATDNQATFSLIAHLFGMTVDCVVTEQLTTLDGNLYEEPKLKNYNLATGETVLIYLQDDPAVNGVYTVLIADDVATLTLQQQSADFTHGLLLKANRSQGSSASFYEYRFNVDDAIDEWVSLKSLDIPEYMTTHLLNARLPAHVDLTQNGANSKVTATLFDGKFDGHFYGDGSEISALNATELTSGKVKPERFNFAMVEDIHKGVDAKVLSSESGRWLNHKLEALACPQLLNIQVRCAETTESIDVLQPPTDIDQIILNHSDYVLLTAQNTPSQNGVWQLDTQMSPAQLIRVNTAELSSLSTGSAIAVKEGSQHQGQVFVVAAQYSYGQAAEYYWQPSSAIAMAGIGLKNQNNQISVDFASVQDVQSATAEKVVDASVLAAQLAATSTELTDDYTERVNTQKLRIDSILSASDADKDSFAEIVTLINSVDTESDTAFANYAQTNDARSTSLENNLVTESQSRITQNSALETAIQNESQVRQEQNTVLTEALQNEVTTRVSQGSERYTKVESDTRYIQKTGDTLSGHFNIETANLVGNLNVEGAIVATHDVTAFSDQRLKSNVMHIENALERITQLQGVTFTRTDLSEERRFSGLIAQQVANVLPEVVHQEGEYLSVAYGNMVGLLVEGIKALNKKVAHLETQLEKNDC</sequence>
<feature type="domain" description="Peptidase S74" evidence="1">
    <location>
        <begin position="598"/>
        <end position="687"/>
    </location>
</feature>
<reference evidence="2 3" key="1">
    <citation type="submission" date="2015-03" db="EMBL/GenBank/DDBJ databases">
        <title>Genome sequence of Pseudoalteromonas aurantia.</title>
        <authorList>
            <person name="Xie B.-B."/>
            <person name="Rong J.-C."/>
            <person name="Qin Q.-L."/>
            <person name="Zhang Y.-Z."/>
        </authorList>
    </citation>
    <scope>NUCLEOTIDE SEQUENCE [LARGE SCALE GENOMIC DNA]</scope>
    <source>
        <strain evidence="2 3">208</strain>
    </source>
</reference>
<organism evidence="2 3">
    <name type="scientific">Pseudoalteromonas aurantia 208</name>
    <dbReference type="NCBI Taxonomy" id="1314867"/>
    <lineage>
        <taxon>Bacteria</taxon>
        <taxon>Pseudomonadati</taxon>
        <taxon>Pseudomonadota</taxon>
        <taxon>Gammaproteobacteria</taxon>
        <taxon>Alteromonadales</taxon>
        <taxon>Pseudoalteromonadaceae</taxon>
        <taxon>Pseudoalteromonas</taxon>
    </lineage>
</organism>
<comment type="caution">
    <text evidence="2">The sequence shown here is derived from an EMBL/GenBank/DDBJ whole genome shotgun (WGS) entry which is preliminary data.</text>
</comment>
<dbReference type="InterPro" id="IPR030392">
    <property type="entry name" value="S74_ICA"/>
</dbReference>
<proteinExistence type="predicted"/>
<dbReference type="Proteomes" id="UP000615755">
    <property type="component" value="Unassembled WGS sequence"/>
</dbReference>
<dbReference type="EMBL" id="AQGV01000015">
    <property type="protein sequence ID" value="MBE0370298.1"/>
    <property type="molecule type" value="Genomic_DNA"/>
</dbReference>
<accession>A0ABR9EH35</accession>
<evidence type="ECO:0000313" key="3">
    <source>
        <dbReference type="Proteomes" id="UP000615755"/>
    </source>
</evidence>
<dbReference type="PROSITE" id="PS51688">
    <property type="entry name" value="ICA"/>
    <property type="match status" value="1"/>
</dbReference>
<evidence type="ECO:0000313" key="2">
    <source>
        <dbReference type="EMBL" id="MBE0370298.1"/>
    </source>
</evidence>
<gene>
    <name evidence="2" type="ORF">PAUR_b0296</name>
</gene>